<dbReference type="EMBL" id="NFLC01000070">
    <property type="protein sequence ID" value="OUQ06918.1"/>
    <property type="molecule type" value="Genomic_DNA"/>
</dbReference>
<reference evidence="1" key="4">
    <citation type="submission" date="2023-12" db="EMBL/GenBank/DDBJ databases">
        <title>Molecular genomic analyses of Enterococcus cecorum from sepsis oubreaks in broilers.</title>
        <authorList>
            <person name="Rhoads D."/>
            <person name="Alrubaye A."/>
        </authorList>
    </citation>
    <scope>NUCLEOTIDE SEQUENCE</scope>
    <source>
        <strain evidence="1">1755</strain>
    </source>
</reference>
<dbReference type="RefSeq" id="WP_047334073.1">
    <property type="nucleotide sequence ID" value="NZ_CP144490.1"/>
</dbReference>
<proteinExistence type="predicted"/>
<sequence>MLSEVVIRKEGVIYIAPQDRKEYPNYYSKQQLKEMGLEPLHEEDYKAYVIRRYYYNYPLYDIKETKKMEK</sequence>
<gene>
    <name evidence="3" type="ORF">B5E88_12385</name>
    <name evidence="2" type="ORF">HF857_01425</name>
    <name evidence="1" type="ORF">U1294_07910</name>
</gene>
<dbReference type="Proteomes" id="UP000588071">
    <property type="component" value="Unassembled WGS sequence"/>
</dbReference>
<dbReference type="Proteomes" id="UP001290582">
    <property type="component" value="Unassembled WGS sequence"/>
</dbReference>
<evidence type="ECO:0000313" key="1">
    <source>
        <dbReference type="EMBL" id="MDZ5598152.1"/>
    </source>
</evidence>
<organism evidence="3 4">
    <name type="scientific">Enterococcus cecorum</name>
    <dbReference type="NCBI Taxonomy" id="44008"/>
    <lineage>
        <taxon>Bacteria</taxon>
        <taxon>Bacillati</taxon>
        <taxon>Bacillota</taxon>
        <taxon>Bacilli</taxon>
        <taxon>Lactobacillales</taxon>
        <taxon>Enterococcaceae</taxon>
        <taxon>Enterococcus</taxon>
    </lineage>
</organism>
<reference evidence="2 5" key="3">
    <citation type="submission" date="2020-04" db="EMBL/GenBank/DDBJ databases">
        <authorList>
            <person name="Hitch T.C.A."/>
            <person name="Wylensek D."/>
            <person name="Clavel T."/>
        </authorList>
    </citation>
    <scope>NUCLEOTIDE SEQUENCE [LARGE SCALE GENOMIC DNA]</scope>
    <source>
        <strain evidence="2 5">WCA-380-WT-3C</strain>
    </source>
</reference>
<protein>
    <submittedName>
        <fullName evidence="3">Uncharacterized protein</fullName>
    </submittedName>
</protein>
<evidence type="ECO:0000313" key="2">
    <source>
        <dbReference type="EMBL" id="NME48929.1"/>
    </source>
</evidence>
<evidence type="ECO:0000313" key="4">
    <source>
        <dbReference type="Proteomes" id="UP000196074"/>
    </source>
</evidence>
<name>A0A1Y4QNQ9_9ENTE</name>
<dbReference type="Proteomes" id="UP000196074">
    <property type="component" value="Unassembled WGS sequence"/>
</dbReference>
<reference evidence="3" key="2">
    <citation type="journal article" date="2018" name="BMC Genomics">
        <title>Whole genome sequencing and function prediction of 133 gut anaerobes isolated from chicken caecum in pure cultures.</title>
        <authorList>
            <person name="Medvecky M."/>
            <person name="Cejkova D."/>
            <person name="Polansky O."/>
            <person name="Karasova D."/>
            <person name="Kubasova T."/>
            <person name="Cizek A."/>
            <person name="Rychlik I."/>
        </authorList>
    </citation>
    <scope>NUCLEOTIDE SEQUENCE</scope>
    <source>
        <strain evidence="3">An144</strain>
    </source>
</reference>
<accession>A0A1Y4QNQ9</accession>
<dbReference type="AlphaFoldDB" id="A0A1Y4QNQ9"/>
<comment type="caution">
    <text evidence="3">The sequence shown here is derived from an EMBL/GenBank/DDBJ whole genome shotgun (WGS) entry which is preliminary data.</text>
</comment>
<evidence type="ECO:0000313" key="5">
    <source>
        <dbReference type="Proteomes" id="UP000588071"/>
    </source>
</evidence>
<dbReference type="EMBL" id="JAXOGL010000012">
    <property type="protein sequence ID" value="MDZ5598152.1"/>
    <property type="molecule type" value="Genomic_DNA"/>
</dbReference>
<dbReference type="EMBL" id="JABAFV010000001">
    <property type="protein sequence ID" value="NME48929.1"/>
    <property type="molecule type" value="Genomic_DNA"/>
</dbReference>
<evidence type="ECO:0000313" key="3">
    <source>
        <dbReference type="EMBL" id="OUQ06918.1"/>
    </source>
</evidence>
<reference evidence="4" key="1">
    <citation type="submission" date="2017-04" db="EMBL/GenBank/DDBJ databases">
        <title>Function of individual gut microbiota members based on whole genome sequencing of pure cultures obtained from chicken caecum.</title>
        <authorList>
            <person name="Medvecky M."/>
            <person name="Cejkova D."/>
            <person name="Polansky O."/>
            <person name="Karasova D."/>
            <person name="Kubasova T."/>
            <person name="Cizek A."/>
            <person name="Rychlik I."/>
        </authorList>
    </citation>
    <scope>NUCLEOTIDE SEQUENCE [LARGE SCALE GENOMIC DNA]</scope>
    <source>
        <strain evidence="4">An144</strain>
    </source>
</reference>